<feature type="transmembrane region" description="Helical" evidence="4">
    <location>
        <begin position="259"/>
        <end position="277"/>
    </location>
</feature>
<evidence type="ECO:0000256" key="1">
    <source>
        <dbReference type="ARBA" id="ARBA00022692"/>
    </source>
</evidence>
<dbReference type="RefSeq" id="WP_110189087.1">
    <property type="nucleotide sequence ID" value="NZ_CP177354.1"/>
</dbReference>
<dbReference type="CDD" id="cd17324">
    <property type="entry name" value="MFS_NepI_like"/>
    <property type="match status" value="1"/>
</dbReference>
<evidence type="ECO:0000313" key="6">
    <source>
        <dbReference type="EMBL" id="PXF29549.1"/>
    </source>
</evidence>
<dbReference type="PANTHER" id="PTHR42910:SF1">
    <property type="entry name" value="MAJOR FACILITATOR SUPERFAMILY (MFS) PROFILE DOMAIN-CONTAINING PROTEIN"/>
    <property type="match status" value="1"/>
</dbReference>
<dbReference type="InterPro" id="IPR011701">
    <property type="entry name" value="MFS"/>
</dbReference>
<dbReference type="Proteomes" id="UP000248090">
    <property type="component" value="Unassembled WGS sequence"/>
</dbReference>
<gene>
    <name evidence="6" type="ORF">WH50_20095</name>
</gene>
<dbReference type="EMBL" id="LAPT01000108">
    <property type="protein sequence ID" value="PXF29549.1"/>
    <property type="molecule type" value="Genomic_DNA"/>
</dbReference>
<dbReference type="SUPFAM" id="SSF103473">
    <property type="entry name" value="MFS general substrate transporter"/>
    <property type="match status" value="1"/>
</dbReference>
<feature type="domain" description="Major facilitator superfamily (MFS) profile" evidence="5">
    <location>
        <begin position="1"/>
        <end position="402"/>
    </location>
</feature>
<feature type="transmembrane region" description="Helical" evidence="4">
    <location>
        <begin position="146"/>
        <end position="165"/>
    </location>
</feature>
<keyword evidence="3 4" id="KW-0472">Membrane</keyword>
<evidence type="ECO:0000313" key="7">
    <source>
        <dbReference type="Proteomes" id="UP000248090"/>
    </source>
</evidence>
<dbReference type="InterPro" id="IPR020846">
    <property type="entry name" value="MFS_dom"/>
</dbReference>
<feature type="transmembrane region" description="Helical" evidence="4">
    <location>
        <begin position="23"/>
        <end position="40"/>
    </location>
</feature>
<feature type="transmembrane region" description="Helical" evidence="4">
    <location>
        <begin position="289"/>
        <end position="308"/>
    </location>
</feature>
<evidence type="ECO:0000256" key="3">
    <source>
        <dbReference type="ARBA" id="ARBA00023136"/>
    </source>
</evidence>
<sequence>MSNTSSTLTAPADTPHAPLTQGLVWLFAFCCGAIVANLYYSQPIIALIAPSVGLSADAASLIVSLTQIGYALGLLLLVPLGDLIENRKLMISTAVVSSLSLLAAAMTSQPQWFLAISLLVGISSVAVQMLIPMAAHMAPEQSRGRIVGNIMSGLLLGILLARPVSSLIADHFGWRTVYFTATALMVLIIVVMATTLPRHEPAHRSSYGQLLGSLAVLLRSQPILRQRSLYQGLMFATFSLFWTAVPLELAQSHGLSQSAIAVFALIGAVGAASAPIAGRLADAGHTGKATTLALVLAVLSMVVGLLPFGVSVVALAITGVLLDFAVQMNMVLGQRAIYALDPKSRARLNAIYMTSIFVGGALGSVFAATLYHSGGWHTVAMVGTAVPALALLAFCWHGRQAHS</sequence>
<name>A0ABX5LTS5_9GAMM</name>
<reference evidence="6 7" key="1">
    <citation type="submission" date="2015-03" db="EMBL/GenBank/DDBJ databases">
        <authorList>
            <person name="Krishnan R."/>
            <person name="Midha S."/>
            <person name="Patil P.B."/>
            <person name="Rameshkumar N."/>
        </authorList>
    </citation>
    <scope>NUCLEOTIDE SEQUENCE [LARGE SCALE GENOMIC DNA]</scope>
    <source>
        <strain evidence="6 7">L1E11</strain>
    </source>
</reference>
<protein>
    <submittedName>
        <fullName evidence="6">MFS transporter</fullName>
    </submittedName>
</protein>
<feature type="transmembrane region" description="Helical" evidence="4">
    <location>
        <begin position="177"/>
        <end position="196"/>
    </location>
</feature>
<keyword evidence="1 4" id="KW-0812">Transmembrane</keyword>
<evidence type="ECO:0000256" key="4">
    <source>
        <dbReference type="SAM" id="Phobius"/>
    </source>
</evidence>
<dbReference type="Gene3D" id="1.20.1250.20">
    <property type="entry name" value="MFS general substrate transporter like domains"/>
    <property type="match status" value="1"/>
</dbReference>
<comment type="caution">
    <text evidence="6">The sequence shown here is derived from an EMBL/GenBank/DDBJ whole genome shotgun (WGS) entry which is preliminary data.</text>
</comment>
<feature type="transmembrane region" description="Helical" evidence="4">
    <location>
        <begin position="350"/>
        <end position="370"/>
    </location>
</feature>
<dbReference type="PROSITE" id="PS50850">
    <property type="entry name" value="MFS"/>
    <property type="match status" value="1"/>
</dbReference>
<dbReference type="PANTHER" id="PTHR42910">
    <property type="entry name" value="TRANSPORTER SCO4007-RELATED"/>
    <property type="match status" value="1"/>
</dbReference>
<keyword evidence="7" id="KW-1185">Reference proteome</keyword>
<organism evidence="6 7">
    <name type="scientific">Pokkaliibacter plantistimulans</name>
    <dbReference type="NCBI Taxonomy" id="1635171"/>
    <lineage>
        <taxon>Bacteria</taxon>
        <taxon>Pseudomonadati</taxon>
        <taxon>Pseudomonadota</taxon>
        <taxon>Gammaproteobacteria</taxon>
        <taxon>Oceanospirillales</taxon>
        <taxon>Balneatrichaceae</taxon>
        <taxon>Pokkaliibacter</taxon>
    </lineage>
</organism>
<accession>A0ABX5LTS5</accession>
<dbReference type="Pfam" id="PF07690">
    <property type="entry name" value="MFS_1"/>
    <property type="match status" value="1"/>
</dbReference>
<evidence type="ECO:0000259" key="5">
    <source>
        <dbReference type="PROSITE" id="PS50850"/>
    </source>
</evidence>
<feature type="transmembrane region" description="Helical" evidence="4">
    <location>
        <begin position="229"/>
        <end position="247"/>
    </location>
</feature>
<dbReference type="InterPro" id="IPR036259">
    <property type="entry name" value="MFS_trans_sf"/>
</dbReference>
<feature type="transmembrane region" description="Helical" evidence="4">
    <location>
        <begin position="52"/>
        <end position="77"/>
    </location>
</feature>
<feature type="transmembrane region" description="Helical" evidence="4">
    <location>
        <begin position="112"/>
        <end position="134"/>
    </location>
</feature>
<proteinExistence type="predicted"/>
<evidence type="ECO:0000256" key="2">
    <source>
        <dbReference type="ARBA" id="ARBA00022989"/>
    </source>
</evidence>
<feature type="transmembrane region" description="Helical" evidence="4">
    <location>
        <begin position="376"/>
        <end position="396"/>
    </location>
</feature>
<keyword evidence="2 4" id="KW-1133">Transmembrane helix</keyword>